<evidence type="ECO:0000313" key="2">
    <source>
        <dbReference type="EMBL" id="RDB31049.1"/>
    </source>
</evidence>
<dbReference type="Pfam" id="PF08520">
    <property type="entry name" value="Mitofissin"/>
    <property type="match status" value="1"/>
</dbReference>
<protein>
    <recommendedName>
        <fullName evidence="4">DUF1748-domain-containing protein</fullName>
    </recommendedName>
</protein>
<organism evidence="2 3">
    <name type="scientific">Hypsizygus marmoreus</name>
    <name type="common">White beech mushroom</name>
    <name type="synonym">Agaricus marmoreus</name>
    <dbReference type="NCBI Taxonomy" id="39966"/>
    <lineage>
        <taxon>Eukaryota</taxon>
        <taxon>Fungi</taxon>
        <taxon>Dikarya</taxon>
        <taxon>Basidiomycota</taxon>
        <taxon>Agaricomycotina</taxon>
        <taxon>Agaricomycetes</taxon>
        <taxon>Agaricomycetidae</taxon>
        <taxon>Agaricales</taxon>
        <taxon>Tricholomatineae</taxon>
        <taxon>Lyophyllaceae</taxon>
        <taxon>Hypsizygus</taxon>
    </lineage>
</organism>
<evidence type="ECO:0000313" key="3">
    <source>
        <dbReference type="Proteomes" id="UP000076154"/>
    </source>
</evidence>
<dbReference type="InterPro" id="IPR013726">
    <property type="entry name" value="Mitofissin"/>
</dbReference>
<dbReference type="Proteomes" id="UP000076154">
    <property type="component" value="Unassembled WGS sequence"/>
</dbReference>
<proteinExistence type="predicted"/>
<feature type="region of interest" description="Disordered" evidence="1">
    <location>
        <begin position="303"/>
        <end position="330"/>
    </location>
</feature>
<name>A0A369K8Y1_HYPMA</name>
<dbReference type="EMBL" id="LUEZ02000002">
    <property type="protein sequence ID" value="RDB31049.1"/>
    <property type="molecule type" value="Genomic_DNA"/>
</dbReference>
<evidence type="ECO:0000256" key="1">
    <source>
        <dbReference type="SAM" id="MobiDB-lite"/>
    </source>
</evidence>
<comment type="caution">
    <text evidence="2">The sequence shown here is derived from an EMBL/GenBank/DDBJ whole genome shotgun (WGS) entry which is preliminary data.</text>
</comment>
<accession>A0A369K8Y1</accession>
<dbReference type="OrthoDB" id="2984396at2759"/>
<reference evidence="2" key="1">
    <citation type="submission" date="2018-04" db="EMBL/GenBank/DDBJ databases">
        <title>Whole genome sequencing of Hypsizygus marmoreus.</title>
        <authorList>
            <person name="Choi I.-G."/>
            <person name="Min B."/>
            <person name="Kim J.-G."/>
            <person name="Kim S."/>
            <person name="Oh Y.-L."/>
            <person name="Kong W.-S."/>
            <person name="Park H."/>
            <person name="Jeong J."/>
            <person name="Song E.-S."/>
        </authorList>
    </citation>
    <scope>NUCLEOTIDE SEQUENCE [LARGE SCALE GENOMIC DNA]</scope>
    <source>
        <strain evidence="2">51987-8</strain>
    </source>
</reference>
<keyword evidence="3" id="KW-1185">Reference proteome</keyword>
<feature type="compositionally biased region" description="Low complexity" evidence="1">
    <location>
        <begin position="305"/>
        <end position="326"/>
    </location>
</feature>
<sequence>MALGRLIHYAFDAALISTVIAGVKRSSGLSNPQWAKLVGNTEPHCHGCQQPVCSGVGRNFRANVSISGWGVLYNKVVGHGRFGKRDVPSFSEHNARHSQTAYNKIRGVNTLALGLPFLLKLLGFDFGEMVVPGFLKILGAQQSSDFPCRHRILAIYEGNAGDAAICKYNPDGTLVGGQGGCWNAPSMCTEGVSMGQGGTGAASFSFNGSAIYINSLLNYFSPIYTVTLDGQSTEVDGVRPSGVFICAPLFSQTGLDPEVEHTIRLSVKGASPTRNTTRPNSENSFAFSVISFVYTEGPVGNTTKNSSAGVNSTTTTSGGNSAQTSAPSSAEAPQLSARLVLAIVLAMGWSVLS</sequence>
<dbReference type="Gene3D" id="2.60.120.260">
    <property type="entry name" value="Galactose-binding domain-like"/>
    <property type="match status" value="1"/>
</dbReference>
<gene>
    <name evidence="2" type="ORF">Hypma_000090</name>
</gene>
<dbReference type="AlphaFoldDB" id="A0A369K8Y1"/>
<evidence type="ECO:0008006" key="4">
    <source>
        <dbReference type="Google" id="ProtNLM"/>
    </source>
</evidence>
<dbReference type="InParanoid" id="A0A369K8Y1"/>